<proteinExistence type="predicted"/>
<evidence type="ECO:0000313" key="3">
    <source>
        <dbReference type="EMBL" id="MFB9646256.1"/>
    </source>
</evidence>
<keyword evidence="2" id="KW-0812">Transmembrane</keyword>
<evidence type="ECO:0000256" key="1">
    <source>
        <dbReference type="SAM" id="MobiDB-lite"/>
    </source>
</evidence>
<feature type="compositionally biased region" description="Low complexity" evidence="1">
    <location>
        <begin position="1044"/>
        <end position="1064"/>
    </location>
</feature>
<gene>
    <name evidence="3" type="ORF">ACFFPJ_10645</name>
</gene>
<protein>
    <submittedName>
        <fullName evidence="3">Uncharacterized protein</fullName>
    </submittedName>
</protein>
<keyword evidence="4" id="KW-1185">Reference proteome</keyword>
<evidence type="ECO:0000313" key="4">
    <source>
        <dbReference type="Proteomes" id="UP001589611"/>
    </source>
</evidence>
<accession>A0ABV5T0W3</accession>
<comment type="caution">
    <text evidence="3">The sequence shown here is derived from an EMBL/GenBank/DDBJ whole genome shotgun (WGS) entry which is preliminary data.</text>
</comment>
<sequence>MLDFLRQALSVTPVVIALLLVRAVNTPKLTRVRQYPMPFVAVIYAVAALAALHALNSHIDDLLRSLFQSVPFLRGLYDTTWQYVLENTAVLVVFVIVKILVRGVFDRLFQGEAFQGSSLAESVYRYDPEYAMWFVRTDNGMLRQYLRVFFWVSVAMAVALIALVGMFPTWPGFAAISFPALAALVVGEFAYAVDGVTKREYRGDVLGEEDKPDRVTDYAGMRDVLKQTFPERVLDDGVIFSSSDSTQTFGRLDALAHSADEVDRLVAGYFSRLKQSGRILDTNLIGVAADLMRGRSALISNPFYPDLTAYLAFPAYFHLLQSSKCLIICGRDSIAADLVAWMDEGLEGITGVPDLWRVDLLSTTANPELDVGVLRFADVHNLDIVRANDDFLRDVDYVIFAEPSRTLATGQVGLGLVLNRCGGDSTPVFAAFDRNHDGLVDTLSHLLKVDLTDVVAAALPRGVSTDMIWRPDGAPMHAAVLPAISRYLGMGIEIGAVALKYQVAAVDWVGGDAFPVQDMMWIAGQYYSEINAFADLELSQHALTDAIRPVSNPWDVATATNRFLIVEDEIRNVYESIRLYSTRAQDEGFVNLISEDYLLRDYMVANSRIFAADPKAIPSIVPDFARTERNLVLRLLLTLLTFGMSETALTREFELIGRQLPPIVPPRESDADEEERDAPVIMLLRDLIGVHTGIRAAILDKSLVPEGAVHEDRGVQQRHYRIPEGTPVDRVVEELHAAYFFVEDEAEGRDYLGSTLYGLVYQVMLPGQFVTYAGKHYEVQSIGRDVRRSGVVLRRAAEHIRDRHVYRPLRSFALRERRVDDQSAGRRVVGEVSLTHTFATIEVATSGYLELPSRADLPNGRQTLVSGIPLRVHTNKELLEIRLPGVAASTRRTITLLLNELFVTVFPDSHQYVVALTSDPDGSFSPLLDGLTAEDDDGGDDVIFIVEDSPIDMGLTIAVERNWRRLLEIISDYLLWQTEGHERPGTTPVTDVPVFPDDAPEDVAQRRHIAAEQDAIGAAVPRAPRRLSWWMRFRRWVSRVRAPAGSAPAEDATPAASTDAATPAVVRVDSSPVDDAHPAEPVGVPSVPVEFASEPEEGTHARE</sequence>
<feature type="transmembrane region" description="Helical" evidence="2">
    <location>
        <begin position="37"/>
        <end position="55"/>
    </location>
</feature>
<feature type="transmembrane region" description="Helical" evidence="2">
    <location>
        <begin position="148"/>
        <end position="167"/>
    </location>
</feature>
<name>A0ABV5T0W3_9MICO</name>
<organism evidence="3 4">
    <name type="scientific">Microbacterium terregens</name>
    <dbReference type="NCBI Taxonomy" id="69363"/>
    <lineage>
        <taxon>Bacteria</taxon>
        <taxon>Bacillati</taxon>
        <taxon>Actinomycetota</taxon>
        <taxon>Actinomycetes</taxon>
        <taxon>Micrococcales</taxon>
        <taxon>Microbacteriaceae</taxon>
        <taxon>Microbacterium</taxon>
    </lineage>
</organism>
<keyword evidence="2" id="KW-0472">Membrane</keyword>
<dbReference type="Proteomes" id="UP001589611">
    <property type="component" value="Unassembled WGS sequence"/>
</dbReference>
<evidence type="ECO:0000256" key="2">
    <source>
        <dbReference type="SAM" id="Phobius"/>
    </source>
</evidence>
<dbReference type="RefSeq" id="WP_344713034.1">
    <property type="nucleotide sequence ID" value="NZ_BAAAWH010000001.1"/>
</dbReference>
<feature type="transmembrane region" description="Helical" evidence="2">
    <location>
        <begin position="6"/>
        <end position="25"/>
    </location>
</feature>
<feature type="transmembrane region" description="Helical" evidence="2">
    <location>
        <begin position="81"/>
        <end position="101"/>
    </location>
</feature>
<feature type="region of interest" description="Disordered" evidence="1">
    <location>
        <begin position="1043"/>
        <end position="1103"/>
    </location>
</feature>
<reference evidence="3 4" key="1">
    <citation type="submission" date="2024-09" db="EMBL/GenBank/DDBJ databases">
        <authorList>
            <person name="Sun Q."/>
            <person name="Mori K."/>
        </authorList>
    </citation>
    <scope>NUCLEOTIDE SEQUENCE [LARGE SCALE GENOMIC DNA]</scope>
    <source>
        <strain evidence="3 4">JCM 1342</strain>
    </source>
</reference>
<dbReference type="EMBL" id="JBHMBE010000003">
    <property type="protein sequence ID" value="MFB9646256.1"/>
    <property type="molecule type" value="Genomic_DNA"/>
</dbReference>
<keyword evidence="2" id="KW-1133">Transmembrane helix</keyword>